<feature type="region of interest" description="Disordered" evidence="9">
    <location>
        <begin position="477"/>
        <end position="512"/>
    </location>
</feature>
<gene>
    <name evidence="13" type="ORF">CLV40_12130</name>
</gene>
<evidence type="ECO:0000256" key="3">
    <source>
        <dbReference type="ARBA" id="ARBA00022679"/>
    </source>
</evidence>
<keyword evidence="5 13" id="KW-0418">Kinase</keyword>
<proteinExistence type="predicted"/>
<feature type="compositionally biased region" description="Low complexity" evidence="9">
    <location>
        <begin position="503"/>
        <end position="512"/>
    </location>
</feature>
<keyword evidence="14" id="KW-1185">Reference proteome</keyword>
<name>A0A2S6GG91_9PSEU</name>
<dbReference type="CDD" id="cd14014">
    <property type="entry name" value="STKc_PknB_like"/>
    <property type="match status" value="1"/>
</dbReference>
<dbReference type="AlphaFoldDB" id="A0A2S6GG91"/>
<evidence type="ECO:0000256" key="5">
    <source>
        <dbReference type="ARBA" id="ARBA00022777"/>
    </source>
</evidence>
<comment type="caution">
    <text evidence="13">The sequence shown here is derived from an EMBL/GenBank/DDBJ whole genome shotgun (WGS) entry which is preliminary data.</text>
</comment>
<dbReference type="SMART" id="SM00740">
    <property type="entry name" value="PASTA"/>
    <property type="match status" value="4"/>
</dbReference>
<sequence>MEDKGPSLIGALLEQRYRVDAPLARGGMSAVYRGLDTRLDRPVAIKVMDSRFADDKTFVERFEREARSAAKIHHPNVVAVHDQGLDGEHVYLVMELVSGGTLRDLLNERGTLPTPLAVAIMEPVLSALSAAHRAGLIHRDVKPENVLIGPGGIVKVADFGLVRAVASAGTTKSSVILGTVSYLSPEQVTTGAATSRGDVYSAGIVLYETLTGMPPYYGDSALSVAYRHVNDDVPPPSASVPGIPPMLDELVVRATRRDPATRPEDGAAFLVELQRVRAALSLPRMRVPVPAPVSVDETMAVSGASVAAASHASHAGSLAPSTPAPSTPAPGTPVPAAPGTPAPGTPAPWASGPVPVAASGPVQGPVPASGGSIPPSPPPGTDPEDPETTVKVPLAAMSDALAKGPGDEDETVRTDATIHTAPPRHPHSGPTGFPQQQPVPHSATVVRQVPGFSAMGPQGTRAMLRSDLEKVIDSATANPAPRTGAHPVPYATGGVPVQPNTGPQAAAPRPASPTRRLVVLGIVGVLLLGLLGTGVWWFSSGRYTEVPALAGQEQAVAAEAARSANLTPRVTNQRDNKIEAGVVISTQPAAGTEALRGDEVTIVVSAGKPVVPDVRAGVAKEDAEKAVRTEQLQPRFDDGKNVYDDTVAKGKVVKLDPPAGTSLDIASPVFVVLSKGPAPKPVPDVKGRTRDEAFQVLSQAGFEPFDGPAEFSPDVEGGRVIRTTPGANTQVEAEGSKRVSVVVSSAVTVPDLTGRTVPEAQALLGQSGLVMDLGPFSNPSGRVFNQSPGAGSKLQRGDKVTAWLF</sequence>
<feature type="compositionally biased region" description="Low complexity" evidence="9">
    <location>
        <begin position="312"/>
        <end position="321"/>
    </location>
</feature>
<comment type="catalytic activity">
    <reaction evidence="7">
        <text>L-threonyl-[protein] + ATP = O-phospho-L-threonyl-[protein] + ADP + H(+)</text>
        <dbReference type="Rhea" id="RHEA:46608"/>
        <dbReference type="Rhea" id="RHEA-COMP:11060"/>
        <dbReference type="Rhea" id="RHEA-COMP:11605"/>
        <dbReference type="ChEBI" id="CHEBI:15378"/>
        <dbReference type="ChEBI" id="CHEBI:30013"/>
        <dbReference type="ChEBI" id="CHEBI:30616"/>
        <dbReference type="ChEBI" id="CHEBI:61977"/>
        <dbReference type="ChEBI" id="CHEBI:456216"/>
        <dbReference type="EC" id="2.7.11.1"/>
    </reaction>
</comment>
<evidence type="ECO:0000256" key="1">
    <source>
        <dbReference type="ARBA" id="ARBA00012513"/>
    </source>
</evidence>
<dbReference type="Gene3D" id="3.30.200.20">
    <property type="entry name" value="Phosphorylase Kinase, domain 1"/>
    <property type="match status" value="1"/>
</dbReference>
<dbReference type="OrthoDB" id="9762169at2"/>
<dbReference type="InterPro" id="IPR011009">
    <property type="entry name" value="Kinase-like_dom_sf"/>
</dbReference>
<evidence type="ECO:0000256" key="2">
    <source>
        <dbReference type="ARBA" id="ARBA00022527"/>
    </source>
</evidence>
<keyword evidence="3" id="KW-0808">Transferase</keyword>
<evidence type="ECO:0000256" key="10">
    <source>
        <dbReference type="SAM" id="Phobius"/>
    </source>
</evidence>
<dbReference type="Gene3D" id="3.30.10.20">
    <property type="match status" value="4"/>
</dbReference>
<feature type="region of interest" description="Disordered" evidence="9">
    <location>
        <begin position="418"/>
        <end position="442"/>
    </location>
</feature>
<feature type="domain" description="PASTA" evidence="12">
    <location>
        <begin position="746"/>
        <end position="805"/>
    </location>
</feature>
<feature type="compositionally biased region" description="Pro residues" evidence="9">
    <location>
        <begin position="322"/>
        <end position="346"/>
    </location>
</feature>
<dbReference type="GO" id="GO:0005524">
    <property type="term" value="F:ATP binding"/>
    <property type="evidence" value="ECO:0007669"/>
    <property type="project" value="UniProtKB-KW"/>
</dbReference>
<feature type="transmembrane region" description="Helical" evidence="10">
    <location>
        <begin position="517"/>
        <end position="538"/>
    </location>
</feature>
<feature type="domain" description="Protein kinase" evidence="11">
    <location>
        <begin position="17"/>
        <end position="280"/>
    </location>
</feature>
<evidence type="ECO:0000259" key="11">
    <source>
        <dbReference type="PROSITE" id="PS50011"/>
    </source>
</evidence>
<evidence type="ECO:0000313" key="14">
    <source>
        <dbReference type="Proteomes" id="UP000239203"/>
    </source>
</evidence>
<dbReference type="PROSITE" id="PS51178">
    <property type="entry name" value="PASTA"/>
    <property type="match status" value="4"/>
</dbReference>
<dbReference type="PROSITE" id="PS50011">
    <property type="entry name" value="PROTEIN_KINASE_DOM"/>
    <property type="match status" value="1"/>
</dbReference>
<keyword evidence="10" id="KW-0472">Membrane</keyword>
<evidence type="ECO:0000256" key="9">
    <source>
        <dbReference type="SAM" id="MobiDB-lite"/>
    </source>
</evidence>
<dbReference type="InterPro" id="IPR000719">
    <property type="entry name" value="Prot_kinase_dom"/>
</dbReference>
<dbReference type="InterPro" id="IPR005543">
    <property type="entry name" value="PASTA_dom"/>
</dbReference>
<dbReference type="Pfam" id="PF00069">
    <property type="entry name" value="Pkinase"/>
    <property type="match status" value="1"/>
</dbReference>
<comment type="catalytic activity">
    <reaction evidence="8">
        <text>L-seryl-[protein] + ATP = O-phospho-L-seryl-[protein] + ADP + H(+)</text>
        <dbReference type="Rhea" id="RHEA:17989"/>
        <dbReference type="Rhea" id="RHEA-COMP:9863"/>
        <dbReference type="Rhea" id="RHEA-COMP:11604"/>
        <dbReference type="ChEBI" id="CHEBI:15378"/>
        <dbReference type="ChEBI" id="CHEBI:29999"/>
        <dbReference type="ChEBI" id="CHEBI:30616"/>
        <dbReference type="ChEBI" id="CHEBI:83421"/>
        <dbReference type="ChEBI" id="CHEBI:456216"/>
        <dbReference type="EC" id="2.7.11.1"/>
    </reaction>
</comment>
<dbReference type="SUPFAM" id="SSF56112">
    <property type="entry name" value="Protein kinase-like (PK-like)"/>
    <property type="match status" value="1"/>
</dbReference>
<feature type="region of interest" description="Disordered" evidence="9">
    <location>
        <begin position="312"/>
        <end position="388"/>
    </location>
</feature>
<feature type="domain" description="PASTA" evidence="12">
    <location>
        <begin position="607"/>
        <end position="675"/>
    </location>
</feature>
<evidence type="ECO:0000259" key="12">
    <source>
        <dbReference type="PROSITE" id="PS51178"/>
    </source>
</evidence>
<dbReference type="PANTHER" id="PTHR43289">
    <property type="entry name" value="MITOGEN-ACTIVATED PROTEIN KINASE KINASE KINASE 20-RELATED"/>
    <property type="match status" value="1"/>
</dbReference>
<feature type="domain" description="PASTA" evidence="12">
    <location>
        <begin position="676"/>
        <end position="745"/>
    </location>
</feature>
<dbReference type="Pfam" id="PF03793">
    <property type="entry name" value="PASTA"/>
    <property type="match status" value="4"/>
</dbReference>
<accession>A0A2S6GG91</accession>
<evidence type="ECO:0000256" key="6">
    <source>
        <dbReference type="ARBA" id="ARBA00022840"/>
    </source>
</evidence>
<keyword evidence="6" id="KW-0067">ATP-binding</keyword>
<dbReference type="Proteomes" id="UP000239203">
    <property type="component" value="Unassembled WGS sequence"/>
</dbReference>
<keyword evidence="4" id="KW-0547">Nucleotide-binding</keyword>
<keyword evidence="10" id="KW-1133">Transmembrane helix</keyword>
<dbReference type="FunFam" id="3.30.200.20:FF:000035">
    <property type="entry name" value="Serine/threonine protein kinase Stk1"/>
    <property type="match status" value="1"/>
</dbReference>
<dbReference type="PANTHER" id="PTHR43289:SF34">
    <property type="entry name" value="SERINE_THREONINE-PROTEIN KINASE YBDM-RELATED"/>
    <property type="match status" value="1"/>
</dbReference>
<dbReference type="RefSeq" id="WP_104482103.1">
    <property type="nucleotide sequence ID" value="NZ_CP154825.1"/>
</dbReference>
<organism evidence="13 14">
    <name type="scientific">Actinokineospora auranticolor</name>
    <dbReference type="NCBI Taxonomy" id="155976"/>
    <lineage>
        <taxon>Bacteria</taxon>
        <taxon>Bacillati</taxon>
        <taxon>Actinomycetota</taxon>
        <taxon>Actinomycetes</taxon>
        <taxon>Pseudonocardiales</taxon>
        <taxon>Pseudonocardiaceae</taxon>
        <taxon>Actinokineospora</taxon>
    </lineage>
</organism>
<evidence type="ECO:0000256" key="8">
    <source>
        <dbReference type="ARBA" id="ARBA00048679"/>
    </source>
</evidence>
<dbReference type="PROSITE" id="PS00108">
    <property type="entry name" value="PROTEIN_KINASE_ST"/>
    <property type="match status" value="1"/>
</dbReference>
<dbReference type="Gene3D" id="1.10.510.10">
    <property type="entry name" value="Transferase(Phosphotransferase) domain 1"/>
    <property type="match status" value="1"/>
</dbReference>
<feature type="domain" description="PASTA" evidence="12">
    <location>
        <begin position="540"/>
        <end position="606"/>
    </location>
</feature>
<dbReference type="InterPro" id="IPR008271">
    <property type="entry name" value="Ser/Thr_kinase_AS"/>
</dbReference>
<dbReference type="EMBL" id="PTIX01000021">
    <property type="protein sequence ID" value="PPK64166.1"/>
    <property type="molecule type" value="Genomic_DNA"/>
</dbReference>
<dbReference type="SMART" id="SM00220">
    <property type="entry name" value="S_TKc"/>
    <property type="match status" value="1"/>
</dbReference>
<evidence type="ECO:0000256" key="7">
    <source>
        <dbReference type="ARBA" id="ARBA00047899"/>
    </source>
</evidence>
<reference evidence="13 14" key="1">
    <citation type="submission" date="2018-02" db="EMBL/GenBank/DDBJ databases">
        <title>Genomic Encyclopedia of Archaeal and Bacterial Type Strains, Phase II (KMG-II): from individual species to whole genera.</title>
        <authorList>
            <person name="Goeker M."/>
        </authorList>
    </citation>
    <scope>NUCLEOTIDE SEQUENCE [LARGE SCALE GENOMIC DNA]</scope>
    <source>
        <strain evidence="13 14">YU 961-1</strain>
    </source>
</reference>
<dbReference type="GO" id="GO:0045717">
    <property type="term" value="P:negative regulation of fatty acid biosynthetic process"/>
    <property type="evidence" value="ECO:0007669"/>
    <property type="project" value="UniProtKB-ARBA"/>
</dbReference>
<dbReference type="GO" id="GO:0004674">
    <property type="term" value="F:protein serine/threonine kinase activity"/>
    <property type="evidence" value="ECO:0007669"/>
    <property type="project" value="UniProtKB-KW"/>
</dbReference>
<dbReference type="FunFam" id="1.10.510.10:FF:000021">
    <property type="entry name" value="Serine/threonine protein kinase"/>
    <property type="match status" value="1"/>
</dbReference>
<evidence type="ECO:0000256" key="4">
    <source>
        <dbReference type="ARBA" id="ARBA00022741"/>
    </source>
</evidence>
<dbReference type="SUPFAM" id="SSF54184">
    <property type="entry name" value="Penicillin-binding protein 2x (pbp-2x), c-terminal domain"/>
    <property type="match status" value="1"/>
</dbReference>
<dbReference type="EC" id="2.7.11.1" evidence="1"/>
<keyword evidence="10" id="KW-0812">Transmembrane</keyword>
<evidence type="ECO:0000313" key="13">
    <source>
        <dbReference type="EMBL" id="PPK64166.1"/>
    </source>
</evidence>
<protein>
    <recommendedName>
        <fullName evidence="1">non-specific serine/threonine protein kinase</fullName>
        <ecNumber evidence="1">2.7.11.1</ecNumber>
    </recommendedName>
</protein>
<keyword evidence="2" id="KW-0723">Serine/threonine-protein kinase</keyword>
<dbReference type="CDD" id="cd06577">
    <property type="entry name" value="PASTA_pknB"/>
    <property type="match status" value="4"/>
</dbReference>